<dbReference type="EMBL" id="QFBC01000006">
    <property type="protein sequence ID" value="PWE55476.1"/>
    <property type="molecule type" value="Genomic_DNA"/>
</dbReference>
<name>A0A2U2DQ75_9HYPH</name>
<keyword evidence="2" id="KW-1185">Reference proteome</keyword>
<protein>
    <recommendedName>
        <fullName evidence="3">DUF3606 domain-containing protein</fullName>
    </recommendedName>
</protein>
<proteinExistence type="predicted"/>
<reference evidence="1 2" key="1">
    <citation type="submission" date="2018-05" db="EMBL/GenBank/DDBJ databases">
        <title>The draft genome of strain NS-104.</title>
        <authorList>
            <person name="Hang P."/>
            <person name="Jiang J."/>
        </authorList>
    </citation>
    <scope>NUCLEOTIDE SEQUENCE [LARGE SCALE GENOMIC DNA]</scope>
    <source>
        <strain evidence="1 2">NS-104</strain>
    </source>
</reference>
<gene>
    <name evidence="1" type="ORF">DEM27_15600</name>
</gene>
<dbReference type="Proteomes" id="UP000245252">
    <property type="component" value="Unassembled WGS sequence"/>
</dbReference>
<comment type="caution">
    <text evidence="1">The sequence shown here is derived from an EMBL/GenBank/DDBJ whole genome shotgun (WGS) entry which is preliminary data.</text>
</comment>
<evidence type="ECO:0000313" key="2">
    <source>
        <dbReference type="Proteomes" id="UP000245252"/>
    </source>
</evidence>
<dbReference type="OrthoDB" id="8421262at2"/>
<dbReference type="AlphaFoldDB" id="A0A2U2DQ75"/>
<accession>A0A2U2DQ75</accession>
<dbReference type="RefSeq" id="WP_109459175.1">
    <property type="nucleotide sequence ID" value="NZ_QFBC01000006.1"/>
</dbReference>
<evidence type="ECO:0008006" key="3">
    <source>
        <dbReference type="Google" id="ProtNLM"/>
    </source>
</evidence>
<evidence type="ECO:0000313" key="1">
    <source>
        <dbReference type="EMBL" id="PWE55476.1"/>
    </source>
</evidence>
<sequence length="59" mass="6547">MTPKQIRGAAYTFEQFMEKYGLTAEEAQMLFAKFGPSSVDLDILMRAKGRTPETTTVAA</sequence>
<organism evidence="1 2">
    <name type="scientific">Metarhizobium album</name>
    <dbReference type="NCBI Taxonomy" id="2182425"/>
    <lineage>
        <taxon>Bacteria</taxon>
        <taxon>Pseudomonadati</taxon>
        <taxon>Pseudomonadota</taxon>
        <taxon>Alphaproteobacteria</taxon>
        <taxon>Hyphomicrobiales</taxon>
        <taxon>Rhizobiaceae</taxon>
        <taxon>Metarhizobium</taxon>
    </lineage>
</organism>